<sequence length="52" mass="5561">SGSAHIQEQSPFDRHPGEWGAVEPDSPAEHCELIKTDDDLTSTGARENTGAL</sequence>
<protein>
    <submittedName>
        <fullName evidence="2">Uncharacterized protein</fullName>
    </submittedName>
</protein>
<dbReference type="Proteomes" id="UP001529510">
    <property type="component" value="Unassembled WGS sequence"/>
</dbReference>
<reference evidence="2 3" key="1">
    <citation type="submission" date="2024-05" db="EMBL/GenBank/DDBJ databases">
        <title>Genome sequencing and assembly of Indian major carp, Cirrhinus mrigala (Hamilton, 1822).</title>
        <authorList>
            <person name="Mohindra V."/>
            <person name="Chowdhury L.M."/>
            <person name="Lal K."/>
            <person name="Jena J.K."/>
        </authorList>
    </citation>
    <scope>NUCLEOTIDE SEQUENCE [LARGE SCALE GENOMIC DNA]</scope>
    <source>
        <strain evidence="2">CM1030</strain>
        <tissue evidence="2">Blood</tissue>
    </source>
</reference>
<organism evidence="2 3">
    <name type="scientific">Cirrhinus mrigala</name>
    <name type="common">Mrigala</name>
    <dbReference type="NCBI Taxonomy" id="683832"/>
    <lineage>
        <taxon>Eukaryota</taxon>
        <taxon>Metazoa</taxon>
        <taxon>Chordata</taxon>
        <taxon>Craniata</taxon>
        <taxon>Vertebrata</taxon>
        <taxon>Euteleostomi</taxon>
        <taxon>Actinopterygii</taxon>
        <taxon>Neopterygii</taxon>
        <taxon>Teleostei</taxon>
        <taxon>Ostariophysi</taxon>
        <taxon>Cypriniformes</taxon>
        <taxon>Cyprinidae</taxon>
        <taxon>Labeoninae</taxon>
        <taxon>Labeonini</taxon>
        <taxon>Cirrhinus</taxon>
    </lineage>
</organism>
<accession>A0ABD0P6C3</accession>
<dbReference type="AlphaFoldDB" id="A0ABD0P6C3"/>
<evidence type="ECO:0000313" key="3">
    <source>
        <dbReference type="Proteomes" id="UP001529510"/>
    </source>
</evidence>
<feature type="non-terminal residue" evidence="2">
    <location>
        <position position="52"/>
    </location>
</feature>
<feature type="region of interest" description="Disordered" evidence="1">
    <location>
        <begin position="1"/>
        <end position="26"/>
    </location>
</feature>
<evidence type="ECO:0000313" key="2">
    <source>
        <dbReference type="EMBL" id="KAL0169165.1"/>
    </source>
</evidence>
<gene>
    <name evidence="2" type="ORF">M9458_033761</name>
</gene>
<evidence type="ECO:0000256" key="1">
    <source>
        <dbReference type="SAM" id="MobiDB-lite"/>
    </source>
</evidence>
<feature type="compositionally biased region" description="Polar residues" evidence="1">
    <location>
        <begin position="1"/>
        <end position="10"/>
    </location>
</feature>
<proteinExistence type="predicted"/>
<feature type="non-terminal residue" evidence="2">
    <location>
        <position position="1"/>
    </location>
</feature>
<name>A0ABD0P6C3_CIRMR</name>
<dbReference type="EMBL" id="JAMKFB020000017">
    <property type="protein sequence ID" value="KAL0169165.1"/>
    <property type="molecule type" value="Genomic_DNA"/>
</dbReference>
<comment type="caution">
    <text evidence="2">The sequence shown here is derived from an EMBL/GenBank/DDBJ whole genome shotgun (WGS) entry which is preliminary data.</text>
</comment>
<keyword evidence="3" id="KW-1185">Reference proteome</keyword>